<dbReference type="Proteomes" id="UP000002572">
    <property type="component" value="Chromosome"/>
</dbReference>
<dbReference type="Gene3D" id="3.30.429.10">
    <property type="entry name" value="Macrophage Migration Inhibitory Factor"/>
    <property type="match status" value="1"/>
</dbReference>
<gene>
    <name evidence="2" type="ordered locus">Selin_2160</name>
</gene>
<proteinExistence type="predicted"/>
<dbReference type="AlphaFoldDB" id="E6W3C6"/>
<name>E6W3C6_DESIS</name>
<dbReference type="InterPro" id="IPR014347">
    <property type="entry name" value="Tautomerase/MIF_sf"/>
</dbReference>
<dbReference type="eggNOG" id="COG1942">
    <property type="taxonomic scope" value="Bacteria"/>
</dbReference>
<dbReference type="RefSeq" id="WP_013506758.1">
    <property type="nucleotide sequence ID" value="NC_014836.1"/>
</dbReference>
<dbReference type="STRING" id="653733.Selin_2160"/>
<dbReference type="PANTHER" id="PTHR35530:SF2">
    <property type="entry name" value="BSL4019 PROTEIN"/>
    <property type="match status" value="1"/>
</dbReference>
<evidence type="ECO:0000259" key="1">
    <source>
        <dbReference type="Pfam" id="PF14832"/>
    </source>
</evidence>
<organism evidence="2 3">
    <name type="scientific">Desulfurispirillum indicum (strain ATCC BAA-1389 / DSM 22839 / S5)</name>
    <dbReference type="NCBI Taxonomy" id="653733"/>
    <lineage>
        <taxon>Bacteria</taxon>
        <taxon>Pseudomonadati</taxon>
        <taxon>Chrysiogenota</taxon>
        <taxon>Chrysiogenia</taxon>
        <taxon>Chrysiogenales</taxon>
        <taxon>Chrysiogenaceae</taxon>
        <taxon>Desulfurispirillum</taxon>
    </lineage>
</organism>
<dbReference type="EMBL" id="CP002432">
    <property type="protein sequence ID" value="ADU66880.1"/>
    <property type="molecule type" value="Genomic_DNA"/>
</dbReference>
<protein>
    <submittedName>
        <fullName evidence="2">4-oxalocrotonate tautomerase</fullName>
    </submittedName>
</protein>
<dbReference type="InterPro" id="IPR028116">
    <property type="entry name" value="Cis-CaaD-like"/>
</dbReference>
<feature type="domain" description="Tautomerase cis-CaaD-like" evidence="1">
    <location>
        <begin position="1"/>
        <end position="130"/>
    </location>
</feature>
<dbReference type="HOGENOM" id="CLU_088298_2_0_0"/>
<evidence type="ECO:0000313" key="2">
    <source>
        <dbReference type="EMBL" id="ADU66880.1"/>
    </source>
</evidence>
<dbReference type="SUPFAM" id="SSF55331">
    <property type="entry name" value="Tautomerase/MIF"/>
    <property type="match status" value="1"/>
</dbReference>
<sequence length="149" mass="16087">MPTYTVTAPSGRLNAEQKQNLATAITRAHHDITGAPTYFAQVIFVEVQPGNYFVGGAPLAHDQIFIHGQIRAGRSEEDKRKLIEKILLVCSPAAAAPASALWVYLVDLPAAQMAEFGHILPEPGQEAQWSASLPAADRQRMEAVGKTAQ</sequence>
<accession>E6W3C6</accession>
<dbReference type="Pfam" id="PF14832">
    <property type="entry name" value="Tautomerase_3"/>
    <property type="match status" value="1"/>
</dbReference>
<reference evidence="2 3" key="1">
    <citation type="submission" date="2010-12" db="EMBL/GenBank/DDBJ databases">
        <title>Complete sequence of Desulfurispirillum indicum S5.</title>
        <authorList>
            <consortium name="US DOE Joint Genome Institute"/>
            <person name="Lucas S."/>
            <person name="Copeland A."/>
            <person name="Lapidus A."/>
            <person name="Cheng J.-F."/>
            <person name="Goodwin L."/>
            <person name="Pitluck S."/>
            <person name="Chertkov O."/>
            <person name="Held B."/>
            <person name="Detter J.C."/>
            <person name="Han C."/>
            <person name="Tapia R."/>
            <person name="Land M."/>
            <person name="Hauser L."/>
            <person name="Kyrpides N."/>
            <person name="Ivanova N."/>
            <person name="Mikhailova N."/>
            <person name="Haggblom M."/>
            <person name="Rauschenbach I."/>
            <person name="Bini E."/>
            <person name="Woyke T."/>
        </authorList>
    </citation>
    <scope>NUCLEOTIDE SEQUENCE [LARGE SCALE GENOMIC DNA]</scope>
    <source>
        <strain evidence="3">ATCC BAA-1389 / DSM 22839 / S5</strain>
    </source>
</reference>
<evidence type="ECO:0000313" key="3">
    <source>
        <dbReference type="Proteomes" id="UP000002572"/>
    </source>
</evidence>
<dbReference type="PANTHER" id="PTHR35530">
    <property type="entry name" value="TAUTOMERASE-RELATED"/>
    <property type="match status" value="1"/>
</dbReference>
<dbReference type="OrthoDB" id="118855at2"/>
<dbReference type="InParanoid" id="E6W3C6"/>
<keyword evidence="3" id="KW-1185">Reference proteome</keyword>
<dbReference type="KEGG" id="din:Selin_2160"/>